<feature type="non-terminal residue" evidence="1">
    <location>
        <position position="108"/>
    </location>
</feature>
<name>A0ACA9RHY9_9GLOM</name>
<organism evidence="1 2">
    <name type="scientific">Racocetra persica</name>
    <dbReference type="NCBI Taxonomy" id="160502"/>
    <lineage>
        <taxon>Eukaryota</taxon>
        <taxon>Fungi</taxon>
        <taxon>Fungi incertae sedis</taxon>
        <taxon>Mucoromycota</taxon>
        <taxon>Glomeromycotina</taxon>
        <taxon>Glomeromycetes</taxon>
        <taxon>Diversisporales</taxon>
        <taxon>Gigasporaceae</taxon>
        <taxon>Racocetra</taxon>
    </lineage>
</organism>
<sequence length="108" mass="12623">YCDCKYICGFTYPTNQPNQFGKCKWTTNDPNSLTHECKGMVQNDSFIVYVNELQNNQFLIELDSVNYLSYDKYIESGELALKASQNDKLREFINRTIRKLTEQKGFVV</sequence>
<feature type="non-terminal residue" evidence="1">
    <location>
        <position position="1"/>
    </location>
</feature>
<keyword evidence="2" id="KW-1185">Reference proteome</keyword>
<comment type="caution">
    <text evidence="1">The sequence shown here is derived from an EMBL/GenBank/DDBJ whole genome shotgun (WGS) entry which is preliminary data.</text>
</comment>
<reference evidence="1" key="1">
    <citation type="submission" date="2021-06" db="EMBL/GenBank/DDBJ databases">
        <authorList>
            <person name="Kallberg Y."/>
            <person name="Tangrot J."/>
            <person name="Rosling A."/>
        </authorList>
    </citation>
    <scope>NUCLEOTIDE SEQUENCE</scope>
    <source>
        <strain evidence="1">MA461A</strain>
    </source>
</reference>
<accession>A0ACA9RHY9</accession>
<dbReference type="EMBL" id="CAJVQC010054258">
    <property type="protein sequence ID" value="CAG8793979.1"/>
    <property type="molecule type" value="Genomic_DNA"/>
</dbReference>
<proteinExistence type="predicted"/>
<protein>
    <submittedName>
        <fullName evidence="1">16622_t:CDS:1</fullName>
    </submittedName>
</protein>
<evidence type="ECO:0000313" key="2">
    <source>
        <dbReference type="Proteomes" id="UP000789920"/>
    </source>
</evidence>
<gene>
    <name evidence="1" type="ORF">RPERSI_LOCUS19667</name>
</gene>
<evidence type="ECO:0000313" key="1">
    <source>
        <dbReference type="EMBL" id="CAG8793979.1"/>
    </source>
</evidence>
<dbReference type="Proteomes" id="UP000789920">
    <property type="component" value="Unassembled WGS sequence"/>
</dbReference>